<dbReference type="GO" id="GO:0016301">
    <property type="term" value="F:kinase activity"/>
    <property type="evidence" value="ECO:0007669"/>
    <property type="project" value="UniProtKB-KW"/>
</dbReference>
<dbReference type="EMBL" id="AP028127">
    <property type="protein sequence ID" value="BEH90444.1"/>
    <property type="molecule type" value="Genomic_DNA"/>
</dbReference>
<dbReference type="SUPFAM" id="SSF55874">
    <property type="entry name" value="ATPase domain of HSP90 chaperone/DNA topoisomerase II/histidine kinase"/>
    <property type="match status" value="1"/>
</dbReference>
<name>A0ABN6Z9D0_9FIRM</name>
<keyword evidence="1 4" id="KW-0418">Kinase</keyword>
<evidence type="ECO:0000259" key="3">
    <source>
        <dbReference type="PROSITE" id="PS50109"/>
    </source>
</evidence>
<dbReference type="Gene3D" id="3.30.565.10">
    <property type="entry name" value="Histidine kinase-like ATPase, C-terminal domain"/>
    <property type="match status" value="1"/>
</dbReference>
<dbReference type="Pfam" id="PF02518">
    <property type="entry name" value="HATPase_c"/>
    <property type="match status" value="1"/>
</dbReference>
<dbReference type="InterPro" id="IPR005467">
    <property type="entry name" value="His_kinase_dom"/>
</dbReference>
<keyword evidence="1 4" id="KW-0808">Transferase</keyword>
<dbReference type="RefSeq" id="WP_262953875.1">
    <property type="nucleotide sequence ID" value="NZ_AP028127.1"/>
</dbReference>
<proteinExistence type="predicted"/>
<keyword evidence="5" id="KW-1185">Reference proteome</keyword>
<feature type="domain" description="Histidine kinase" evidence="3">
    <location>
        <begin position="1"/>
        <end position="106"/>
    </location>
</feature>
<dbReference type="InterPro" id="IPR036890">
    <property type="entry name" value="HATPase_C_sf"/>
</dbReference>
<dbReference type="InterPro" id="IPR003594">
    <property type="entry name" value="HATPase_dom"/>
</dbReference>
<accession>A0ABN6Z9D0</accession>
<dbReference type="Proteomes" id="UP001432099">
    <property type="component" value="Chromosome"/>
</dbReference>
<sequence length="181" mass="20580">MRDLSMSILDLAMNSIRAHATVIEIKVAETLEWNELELEIKDNGVGMSSQVCKEATYPFFTTKSNHRVGLGIPLLIERAKQCEGNVLIQSREGIGTSVRAKMKLNHLDRPPFGNIHQTLYTIIQIAPTVNLIYMHQKGSLNYQFETLSVREVVGEELMNHPNTIAWVKREIETNDFSFTSY</sequence>
<organism evidence="4 5">
    <name type="scientific">Turicibacter faecis</name>
    <dbReference type="NCBI Taxonomy" id="2963365"/>
    <lineage>
        <taxon>Bacteria</taxon>
        <taxon>Bacillati</taxon>
        <taxon>Bacillota</taxon>
        <taxon>Erysipelotrichia</taxon>
        <taxon>Erysipelotrichales</taxon>
        <taxon>Turicibacteraceae</taxon>
        <taxon>Turicibacter</taxon>
    </lineage>
</organism>
<gene>
    <name evidence="4" type="ORF">T23_05460</name>
</gene>
<dbReference type="PANTHER" id="PTHR43065">
    <property type="entry name" value="SENSOR HISTIDINE KINASE"/>
    <property type="match status" value="1"/>
</dbReference>
<protein>
    <submittedName>
        <fullName evidence="4">Histidine kinase</fullName>
    </submittedName>
</protein>
<dbReference type="PROSITE" id="PS50109">
    <property type="entry name" value="HIS_KIN"/>
    <property type="match status" value="1"/>
</dbReference>
<keyword evidence="2" id="KW-0902">Two-component regulatory system</keyword>
<evidence type="ECO:0000256" key="1">
    <source>
        <dbReference type="ARBA" id="ARBA00022777"/>
    </source>
</evidence>
<evidence type="ECO:0000256" key="2">
    <source>
        <dbReference type="ARBA" id="ARBA00023012"/>
    </source>
</evidence>
<evidence type="ECO:0000313" key="5">
    <source>
        <dbReference type="Proteomes" id="UP001432099"/>
    </source>
</evidence>
<evidence type="ECO:0000313" key="4">
    <source>
        <dbReference type="EMBL" id="BEH90444.1"/>
    </source>
</evidence>
<reference evidence="4" key="1">
    <citation type="journal article" date="2024" name="Int. J. Syst. Evol. Microbiol.">
        <title>Turicibacter faecis sp. nov., isolated from faeces of heart failure mouse model.</title>
        <authorList>
            <person name="Imamura Y."/>
            <person name="Motooka D."/>
            <person name="Nakajima Y."/>
            <person name="Ito S."/>
            <person name="Kitakaze M."/>
            <person name="Iida T."/>
            <person name="Nakamura S."/>
        </authorList>
    </citation>
    <scope>NUCLEOTIDE SEQUENCE</scope>
    <source>
        <strain evidence="4">TC023</strain>
    </source>
</reference>